<evidence type="ECO:0000313" key="2">
    <source>
        <dbReference type="Proteomes" id="UP000785783"/>
    </source>
</evidence>
<name>A0A937L3R2_9PROT</name>
<protein>
    <submittedName>
        <fullName evidence="1">Uncharacterized protein</fullName>
    </submittedName>
</protein>
<gene>
    <name evidence="1" type="ORF">ISQ19_03965</name>
</gene>
<dbReference type="EMBL" id="JADHOK010000040">
    <property type="protein sequence ID" value="MBL6761834.1"/>
    <property type="molecule type" value="Genomic_DNA"/>
</dbReference>
<dbReference type="Proteomes" id="UP000785783">
    <property type="component" value="Unassembled WGS sequence"/>
</dbReference>
<accession>A0A937L3R2</accession>
<proteinExistence type="predicted"/>
<sequence length="45" mass="4959">MGTRQSVIIVLAFAVLIGGVVFLSRAVEPPRQTEVEVLDNSDFQR</sequence>
<dbReference type="AlphaFoldDB" id="A0A937L3R2"/>
<reference evidence="1" key="1">
    <citation type="submission" date="2020-10" db="EMBL/GenBank/DDBJ databases">
        <title>Microbiome of the Black Sea water column analyzed by genome centric metagenomics.</title>
        <authorList>
            <person name="Cabello-Yeves P.J."/>
            <person name="Callieri C."/>
            <person name="Picazo A."/>
            <person name="Mehrshad M."/>
            <person name="Haro-Moreno J.M."/>
            <person name="Roda-Garcia J."/>
            <person name="Dzembekova N."/>
            <person name="Slabakova V."/>
            <person name="Slabakova N."/>
            <person name="Moncheva S."/>
            <person name="Rodriguez-Valera F."/>
        </authorList>
    </citation>
    <scope>NUCLEOTIDE SEQUENCE</scope>
    <source>
        <strain evidence="1">BS307-5m-G5</strain>
    </source>
</reference>
<comment type="caution">
    <text evidence="1">The sequence shown here is derived from an EMBL/GenBank/DDBJ whole genome shotgun (WGS) entry which is preliminary data.</text>
</comment>
<organism evidence="1 2">
    <name type="scientific">PS1 clade bacterium</name>
    <dbReference type="NCBI Taxonomy" id="2175152"/>
    <lineage>
        <taxon>Bacteria</taxon>
        <taxon>Pseudomonadati</taxon>
        <taxon>Pseudomonadota</taxon>
        <taxon>Alphaproteobacteria</taxon>
        <taxon>PS1 clade</taxon>
    </lineage>
</organism>
<evidence type="ECO:0000313" key="1">
    <source>
        <dbReference type="EMBL" id="MBL6761834.1"/>
    </source>
</evidence>